<evidence type="ECO:0000313" key="2">
    <source>
        <dbReference type="Proteomes" id="UP000001068"/>
    </source>
</evidence>
<accession>E8RA05</accession>
<evidence type="ECO:0000313" key="1">
    <source>
        <dbReference type="EMBL" id="ADV65331.1"/>
    </source>
</evidence>
<dbReference type="RefSeq" id="WP_013562553.1">
    <property type="nucleotide sequence ID" value="NC_014961.1"/>
</dbReference>
<name>E8RA05_DESM0</name>
<dbReference type="AlphaFoldDB" id="E8RA05"/>
<reference evidence="1 2" key="2">
    <citation type="journal article" date="2011" name="Stand. Genomic Sci.">
        <title>Complete genome sequence of Desulfurococcus mucosus type strain (O7/1).</title>
        <authorList>
            <person name="Wirth R."/>
            <person name="Chertkov O."/>
            <person name="Held B."/>
            <person name="Lapidus A."/>
            <person name="Nolan M."/>
            <person name="Lucas S."/>
            <person name="Hammon N."/>
            <person name="Deshpande S."/>
            <person name="Cheng J.F."/>
            <person name="Tapia R."/>
            <person name="Han C."/>
            <person name="Goodwin L."/>
            <person name="Pitluck S."/>
            <person name="Liolios K."/>
            <person name="Ioanna P."/>
            <person name="Ivanova N."/>
            <person name="Mavromatis K."/>
            <person name="Mikhailova N."/>
            <person name="Pati A."/>
            <person name="Chen A."/>
            <person name="Palaniappan K."/>
            <person name="Land M."/>
            <person name="Hauser L."/>
            <person name="Chang Y.J."/>
            <person name="Jeffries C.D."/>
            <person name="Bilek Y."/>
            <person name="Hader T."/>
            <person name="Rohde M."/>
            <person name="Spring S."/>
            <person name="Sikorski J."/>
            <person name="Goker M."/>
            <person name="Woyke T."/>
            <person name="Bristow J."/>
            <person name="Eisen J.A."/>
            <person name="Markowitz V."/>
            <person name="Hugenholtz P."/>
            <person name="Kyrpides N.C."/>
            <person name="Klenk H.P."/>
        </authorList>
    </citation>
    <scope>NUCLEOTIDE SEQUENCE [LARGE SCALE GENOMIC DNA]</scope>
    <source>
        <strain evidence="2">ATCC 35584 / DSM 2162 / JCM 9187 / O7/1</strain>
    </source>
</reference>
<dbReference type="GeneID" id="10153734"/>
<organism evidence="1 2">
    <name type="scientific">Desulfurococcus mucosus (strain ATCC 35584 / DSM 2162 / JCM 9187 / O7/1)</name>
    <dbReference type="NCBI Taxonomy" id="765177"/>
    <lineage>
        <taxon>Archaea</taxon>
        <taxon>Thermoproteota</taxon>
        <taxon>Thermoprotei</taxon>
        <taxon>Desulfurococcales</taxon>
        <taxon>Desulfurococcaceae</taxon>
        <taxon>Desulfurococcus</taxon>
    </lineage>
</organism>
<proteinExistence type="predicted"/>
<gene>
    <name evidence="1" type="ordered locus">Desmu_1029</name>
</gene>
<dbReference type="eggNOG" id="arCOG07463">
    <property type="taxonomic scope" value="Archaea"/>
</dbReference>
<sequence>MPRRSSTEAAKIVEEVVGDIIDELVEKYYSDKVDEYVEYEELLAKIADEITRVVFKGKATVDDIEAYLYRLREKKGYAKLILSYLIGRALELREEVEGYMPVSDNTRT</sequence>
<dbReference type="EMBL" id="CP002363">
    <property type="protein sequence ID" value="ADV65331.1"/>
    <property type="molecule type" value="Genomic_DNA"/>
</dbReference>
<protein>
    <submittedName>
        <fullName evidence="1">Uncharacterized protein</fullName>
    </submittedName>
</protein>
<reference evidence="2" key="1">
    <citation type="submission" date="2010-11" db="EMBL/GenBank/DDBJ databases">
        <title>The complete genome of Desulfurococcus mucosus DSM 2162.</title>
        <authorList>
            <consortium name="US DOE Joint Genome Institute (JGI-PGF)"/>
            <person name="Lucas S."/>
            <person name="Copeland A."/>
            <person name="Lapidus A."/>
            <person name="Bruce D."/>
            <person name="Goodwin L."/>
            <person name="Pitluck S."/>
            <person name="Kyrpides N."/>
            <person name="Mavromatis K."/>
            <person name="Pagani I."/>
            <person name="Ivanova N."/>
            <person name="Ovchinnikova G."/>
            <person name="Chertkov O."/>
            <person name="Held B."/>
            <person name="Brettin T."/>
            <person name="Detter J.C."/>
            <person name="Tapia R."/>
            <person name="Han C."/>
            <person name="Land M."/>
            <person name="Hauser L."/>
            <person name="Markowitz V."/>
            <person name="Cheng J.-F."/>
            <person name="Hugenholtz P."/>
            <person name="Woyke T."/>
            <person name="Wu D."/>
            <person name="Wirth R."/>
            <person name="Bilek Y."/>
            <person name="Hader T."/>
            <person name="Klenk H.-P."/>
            <person name="Eisen J.A."/>
        </authorList>
    </citation>
    <scope>NUCLEOTIDE SEQUENCE [LARGE SCALE GENOMIC DNA]</scope>
    <source>
        <strain evidence="2">ATCC 35584 / DSM 2162 / JCM 9187 / O7/1</strain>
    </source>
</reference>
<dbReference type="KEGG" id="dmu:Desmu_1029"/>
<dbReference type="HOGENOM" id="CLU_2190921_0_0_2"/>
<dbReference type="Proteomes" id="UP000001068">
    <property type="component" value="Chromosome"/>
</dbReference>
<dbReference type="STRING" id="765177.Desmu_1029"/>
<keyword evidence="2" id="KW-1185">Reference proteome</keyword>